<dbReference type="EMBL" id="CAJVQB010010671">
    <property type="protein sequence ID" value="CAG8741915.1"/>
    <property type="molecule type" value="Genomic_DNA"/>
</dbReference>
<reference evidence="1 2" key="1">
    <citation type="submission" date="2021-06" db="EMBL/GenBank/DDBJ databases">
        <authorList>
            <person name="Kallberg Y."/>
            <person name="Tangrot J."/>
            <person name="Rosling A."/>
        </authorList>
    </citation>
    <scope>NUCLEOTIDE SEQUENCE [LARGE SCALE GENOMIC DNA]</scope>
    <source>
        <strain evidence="1 2">120-4 pot B 10/14</strain>
    </source>
</reference>
<protein>
    <submittedName>
        <fullName evidence="1">21126_t:CDS:1</fullName>
    </submittedName>
</protein>
<evidence type="ECO:0000313" key="2">
    <source>
        <dbReference type="Proteomes" id="UP000789901"/>
    </source>
</evidence>
<sequence length="40" mass="4489">MVLKEQISLSKDENVFRGLGRDASCVIGLLHLWPLNSHIV</sequence>
<organism evidence="1 2">
    <name type="scientific">Gigaspora margarita</name>
    <dbReference type="NCBI Taxonomy" id="4874"/>
    <lineage>
        <taxon>Eukaryota</taxon>
        <taxon>Fungi</taxon>
        <taxon>Fungi incertae sedis</taxon>
        <taxon>Mucoromycota</taxon>
        <taxon>Glomeromycotina</taxon>
        <taxon>Glomeromycetes</taxon>
        <taxon>Diversisporales</taxon>
        <taxon>Gigasporaceae</taxon>
        <taxon>Gigaspora</taxon>
    </lineage>
</organism>
<name>A0ABN7V7Y2_GIGMA</name>
<comment type="caution">
    <text evidence="1">The sequence shown here is derived from an EMBL/GenBank/DDBJ whole genome shotgun (WGS) entry which is preliminary data.</text>
</comment>
<gene>
    <name evidence="1" type="ORF">GMARGA_LOCUS15474</name>
</gene>
<evidence type="ECO:0000313" key="1">
    <source>
        <dbReference type="EMBL" id="CAG8741915.1"/>
    </source>
</evidence>
<dbReference type="Proteomes" id="UP000789901">
    <property type="component" value="Unassembled WGS sequence"/>
</dbReference>
<accession>A0ABN7V7Y2</accession>
<proteinExistence type="predicted"/>
<keyword evidence="2" id="KW-1185">Reference proteome</keyword>